<evidence type="ECO:0000313" key="3">
    <source>
        <dbReference type="Proteomes" id="UP000265515"/>
    </source>
</evidence>
<dbReference type="SUPFAM" id="SSF53474">
    <property type="entry name" value="alpha/beta-Hydrolases"/>
    <property type="match status" value="1"/>
</dbReference>
<feature type="compositionally biased region" description="Basic and acidic residues" evidence="1">
    <location>
        <begin position="37"/>
        <end position="48"/>
    </location>
</feature>
<dbReference type="Pfam" id="PF05705">
    <property type="entry name" value="DUF829"/>
    <property type="match status" value="1"/>
</dbReference>
<comment type="caution">
    <text evidence="2">The sequence shown here is derived from an EMBL/GenBank/DDBJ whole genome shotgun (WGS) entry which is preliminary data.</text>
</comment>
<dbReference type="EMBL" id="BFEA01000504">
    <property type="protein sequence ID" value="GBG85099.1"/>
    <property type="molecule type" value="Genomic_DNA"/>
</dbReference>
<reference evidence="2 3" key="1">
    <citation type="journal article" date="2018" name="Cell">
        <title>The Chara Genome: Secondary Complexity and Implications for Plant Terrestrialization.</title>
        <authorList>
            <person name="Nishiyama T."/>
            <person name="Sakayama H."/>
            <person name="Vries J.D."/>
            <person name="Buschmann H."/>
            <person name="Saint-Marcoux D."/>
            <person name="Ullrich K.K."/>
            <person name="Haas F.B."/>
            <person name="Vanderstraeten L."/>
            <person name="Becker D."/>
            <person name="Lang D."/>
            <person name="Vosolsobe S."/>
            <person name="Rombauts S."/>
            <person name="Wilhelmsson P.K.I."/>
            <person name="Janitza P."/>
            <person name="Kern R."/>
            <person name="Heyl A."/>
            <person name="Rumpler F."/>
            <person name="Villalobos L.I.A.C."/>
            <person name="Clay J.M."/>
            <person name="Skokan R."/>
            <person name="Toyoda A."/>
            <person name="Suzuki Y."/>
            <person name="Kagoshima H."/>
            <person name="Schijlen E."/>
            <person name="Tajeshwar N."/>
            <person name="Catarino B."/>
            <person name="Hetherington A.J."/>
            <person name="Saltykova A."/>
            <person name="Bonnot C."/>
            <person name="Breuninger H."/>
            <person name="Symeonidi A."/>
            <person name="Radhakrishnan G.V."/>
            <person name="Van Nieuwerburgh F."/>
            <person name="Deforce D."/>
            <person name="Chang C."/>
            <person name="Karol K.G."/>
            <person name="Hedrich R."/>
            <person name="Ulvskov P."/>
            <person name="Glockner G."/>
            <person name="Delwiche C.F."/>
            <person name="Petrasek J."/>
            <person name="Van de Peer Y."/>
            <person name="Friml J."/>
            <person name="Beilby M."/>
            <person name="Dolan L."/>
            <person name="Kohara Y."/>
            <person name="Sugano S."/>
            <person name="Fujiyama A."/>
            <person name="Delaux P.-M."/>
            <person name="Quint M."/>
            <person name="TheiBen G."/>
            <person name="Hagemann M."/>
            <person name="Harholt J."/>
            <person name="Dunand C."/>
            <person name="Zachgo S."/>
            <person name="Langdale J."/>
            <person name="Maumus F."/>
            <person name="Straeten D.V.D."/>
            <person name="Gould S.B."/>
            <person name="Rensing S.A."/>
        </authorList>
    </citation>
    <scope>NUCLEOTIDE SEQUENCE [LARGE SCALE GENOMIC DNA]</scope>
    <source>
        <strain evidence="2 3">S276</strain>
    </source>
</reference>
<dbReference type="Proteomes" id="UP000265515">
    <property type="component" value="Unassembled WGS sequence"/>
</dbReference>
<dbReference type="PANTHER" id="PTHR12265:SF0">
    <property type="entry name" value="EXPRESSED PROTEIN"/>
    <property type="match status" value="1"/>
</dbReference>
<feature type="compositionally biased region" description="Basic and acidic residues" evidence="1">
    <location>
        <begin position="427"/>
        <end position="438"/>
    </location>
</feature>
<evidence type="ECO:0000256" key="1">
    <source>
        <dbReference type="SAM" id="MobiDB-lite"/>
    </source>
</evidence>
<feature type="region of interest" description="Disordered" evidence="1">
    <location>
        <begin position="411"/>
        <end position="516"/>
    </location>
</feature>
<accession>A0A388LS77</accession>
<feature type="region of interest" description="Disordered" evidence="1">
    <location>
        <begin position="27"/>
        <end position="58"/>
    </location>
</feature>
<feature type="compositionally biased region" description="Polar residues" evidence="1">
    <location>
        <begin position="466"/>
        <end position="478"/>
    </location>
</feature>
<dbReference type="Gene3D" id="3.40.50.1820">
    <property type="entry name" value="alpha/beta hydrolase"/>
    <property type="match status" value="1"/>
</dbReference>
<proteinExistence type="predicted"/>
<evidence type="ECO:0008006" key="4">
    <source>
        <dbReference type="Google" id="ProtNLM"/>
    </source>
</evidence>
<dbReference type="InterPro" id="IPR008547">
    <property type="entry name" value="DUF829_TMEM53"/>
</dbReference>
<dbReference type="InterPro" id="IPR029058">
    <property type="entry name" value="AB_hydrolase_fold"/>
</dbReference>
<dbReference type="PANTHER" id="PTHR12265">
    <property type="entry name" value="TRANSMEMBRANE PROTEIN 53"/>
    <property type="match status" value="1"/>
</dbReference>
<dbReference type="Gramene" id="GBG85099">
    <property type="protein sequence ID" value="GBG85099"/>
    <property type="gene ID" value="CBR_g39560"/>
</dbReference>
<organism evidence="2 3">
    <name type="scientific">Chara braunii</name>
    <name type="common">Braun's stonewort</name>
    <dbReference type="NCBI Taxonomy" id="69332"/>
    <lineage>
        <taxon>Eukaryota</taxon>
        <taxon>Viridiplantae</taxon>
        <taxon>Streptophyta</taxon>
        <taxon>Charophyceae</taxon>
        <taxon>Charales</taxon>
        <taxon>Characeae</taxon>
        <taxon>Chara</taxon>
    </lineage>
</organism>
<gene>
    <name evidence="2" type="ORF">CBR_g39560</name>
</gene>
<keyword evidence="3" id="KW-1185">Reference proteome</keyword>
<sequence length="516" mass="55282">MPVARKGDVSEMGLYWTRSTEGCVVRDHHGGTPGLEVRNEPGRRDGLESSHVGDNLPASYRSSPAFGVQAEREDADVAAYRPIVVLFGWMMSKRVHTTKYAQLYNQSGWDTLTCHPPTLHMWLPTRALHLAIQVLDELVKELQGRLRPIVLATFSGGSKACHYKLLQDAYGHIRRCVVGQIFDSSPIDHVSSLGVRFLSRRPGHPASPVRTAAAWGAAKLLDFFMLSESERQRVELRQTQVASAVIGPMLVIYSKDDDLAPAEYIDRFIADVTASGGRAHSLCWEKSEHVGHLRLHPTEYSAAVSAFLSSCLMMSQSGQHGVFRDLLCPAGPAGLSKSTKFAAFQPTNFSTTRNEFTATDAIYGSNREYVDESDALFMRATLRSPPEYIASDTIRCESTGSLPYAGAVEGAGAAEGAPGERTAGTKPEIEQGKSHSTTEEGAGGDAGSEGRASGGDPANAKAKNCTAEQSSSFISLQSRPVAAANGAKPVPANGGDSAKAEASFSGHAAPFLTSKL</sequence>
<name>A0A388LS77_CHABU</name>
<dbReference type="AlphaFoldDB" id="A0A388LS77"/>
<feature type="compositionally biased region" description="Low complexity" evidence="1">
    <location>
        <begin position="411"/>
        <end position="424"/>
    </location>
</feature>
<dbReference type="OrthoDB" id="2020127at2759"/>
<evidence type="ECO:0000313" key="2">
    <source>
        <dbReference type="EMBL" id="GBG85099.1"/>
    </source>
</evidence>
<protein>
    <recommendedName>
        <fullName evidence="4">Transmembrane protein 53</fullName>
    </recommendedName>
</protein>